<proteinExistence type="predicted"/>
<protein>
    <submittedName>
        <fullName evidence="2">CYTH domain protein</fullName>
    </submittedName>
</protein>
<dbReference type="PROSITE" id="PS51707">
    <property type="entry name" value="CYTH"/>
    <property type="match status" value="1"/>
</dbReference>
<accession>A0A5C5YSV4</accession>
<dbReference type="InterPro" id="IPR008173">
    <property type="entry name" value="Adenylyl_cyclase_CyaB"/>
</dbReference>
<comment type="caution">
    <text evidence="2">The sequence shown here is derived from an EMBL/GenBank/DDBJ whole genome shotgun (WGS) entry which is preliminary data.</text>
</comment>
<name>A0A5C5YSV4_9BACT</name>
<dbReference type="Pfam" id="PF01928">
    <property type="entry name" value="CYTH"/>
    <property type="match status" value="1"/>
</dbReference>
<reference evidence="2 3" key="1">
    <citation type="submission" date="2019-02" db="EMBL/GenBank/DDBJ databases">
        <title>Deep-cultivation of Planctomycetes and their phenomic and genomic characterization uncovers novel biology.</title>
        <authorList>
            <person name="Wiegand S."/>
            <person name="Jogler M."/>
            <person name="Boedeker C."/>
            <person name="Pinto D."/>
            <person name="Vollmers J."/>
            <person name="Rivas-Marin E."/>
            <person name="Kohn T."/>
            <person name="Peeters S.H."/>
            <person name="Heuer A."/>
            <person name="Rast P."/>
            <person name="Oberbeckmann S."/>
            <person name="Bunk B."/>
            <person name="Jeske O."/>
            <person name="Meyerdierks A."/>
            <person name="Storesund J.E."/>
            <person name="Kallscheuer N."/>
            <person name="Luecker S."/>
            <person name="Lage O.M."/>
            <person name="Pohl T."/>
            <person name="Merkel B.J."/>
            <person name="Hornburger P."/>
            <person name="Mueller R.-W."/>
            <person name="Bruemmer F."/>
            <person name="Labrenz M."/>
            <person name="Spormann A.M."/>
            <person name="Op Den Camp H."/>
            <person name="Overmann J."/>
            <person name="Amann R."/>
            <person name="Jetten M.S.M."/>
            <person name="Mascher T."/>
            <person name="Medema M.H."/>
            <person name="Devos D.P."/>
            <person name="Kaster A.-K."/>
            <person name="Ovreas L."/>
            <person name="Rohde M."/>
            <person name="Galperin M.Y."/>
            <person name="Jogler C."/>
        </authorList>
    </citation>
    <scope>NUCLEOTIDE SEQUENCE [LARGE SCALE GENOMIC DNA]</scope>
    <source>
        <strain evidence="2 3">Pla123a</strain>
    </source>
</reference>
<dbReference type="RefSeq" id="WP_146585494.1">
    <property type="nucleotide sequence ID" value="NZ_SJPO01000003.1"/>
</dbReference>
<dbReference type="PANTHER" id="PTHR21028:SF2">
    <property type="entry name" value="CYTH DOMAIN-CONTAINING PROTEIN"/>
    <property type="match status" value="1"/>
</dbReference>
<dbReference type="InterPro" id="IPR033469">
    <property type="entry name" value="CYTH-like_dom_sf"/>
</dbReference>
<feature type="domain" description="CYTH" evidence="1">
    <location>
        <begin position="2"/>
        <end position="178"/>
    </location>
</feature>
<dbReference type="CDD" id="cd07890">
    <property type="entry name" value="CYTH-like_AC_IV-like"/>
    <property type="match status" value="1"/>
</dbReference>
<evidence type="ECO:0000313" key="2">
    <source>
        <dbReference type="EMBL" id="TWT77727.1"/>
    </source>
</evidence>
<dbReference type="OrthoDB" id="269802at2"/>
<organism evidence="2 3">
    <name type="scientific">Posidoniimonas polymericola</name>
    <dbReference type="NCBI Taxonomy" id="2528002"/>
    <lineage>
        <taxon>Bacteria</taxon>
        <taxon>Pseudomonadati</taxon>
        <taxon>Planctomycetota</taxon>
        <taxon>Planctomycetia</taxon>
        <taxon>Pirellulales</taxon>
        <taxon>Lacipirellulaceae</taxon>
        <taxon>Posidoniimonas</taxon>
    </lineage>
</organism>
<dbReference type="NCBIfam" id="TIGR00318">
    <property type="entry name" value="cyaB"/>
    <property type="match status" value="1"/>
</dbReference>
<dbReference type="SUPFAM" id="SSF55154">
    <property type="entry name" value="CYTH-like phosphatases"/>
    <property type="match status" value="1"/>
</dbReference>
<dbReference type="AlphaFoldDB" id="A0A5C5YSV4"/>
<sequence>MQLEVEQKFHAPDLEAVRGRVVELGGAPLKTVEQRDTYFRHPSRDFAQTGEALRIRRTGDQAVVTYKGAKLDREVKTRPELEFPLFDGGDPQQELFGLLGFVQVADVAKHREAYQLTRGGLQLEVALDTVADVGTFAEVEAIAEQDAVAAAQAAVQQLAADLGLTDLEPRSYLRMYLEGRDA</sequence>
<evidence type="ECO:0000313" key="3">
    <source>
        <dbReference type="Proteomes" id="UP000318478"/>
    </source>
</evidence>
<gene>
    <name evidence="2" type="ORF">Pla123a_15230</name>
</gene>
<dbReference type="SMART" id="SM01118">
    <property type="entry name" value="CYTH"/>
    <property type="match status" value="1"/>
</dbReference>
<dbReference type="EMBL" id="SJPO01000003">
    <property type="protein sequence ID" value="TWT77727.1"/>
    <property type="molecule type" value="Genomic_DNA"/>
</dbReference>
<dbReference type="Gene3D" id="2.40.320.10">
    <property type="entry name" value="Hypothetical Protein Pfu-838710-001"/>
    <property type="match status" value="1"/>
</dbReference>
<dbReference type="Proteomes" id="UP000318478">
    <property type="component" value="Unassembled WGS sequence"/>
</dbReference>
<dbReference type="PANTHER" id="PTHR21028">
    <property type="entry name" value="SI:CH211-156B7.4"/>
    <property type="match status" value="1"/>
</dbReference>
<evidence type="ECO:0000259" key="1">
    <source>
        <dbReference type="PROSITE" id="PS51707"/>
    </source>
</evidence>
<dbReference type="InterPro" id="IPR023577">
    <property type="entry name" value="CYTH_domain"/>
</dbReference>
<keyword evidence="3" id="KW-1185">Reference proteome</keyword>